<keyword evidence="3" id="KW-1185">Reference proteome</keyword>
<reference evidence="2 3" key="1">
    <citation type="submission" date="2023-03" db="EMBL/GenBank/DDBJ databases">
        <title>High recombination rates correlate with genetic variation in Cardiocondyla obscurior ants.</title>
        <authorList>
            <person name="Errbii M."/>
        </authorList>
    </citation>
    <scope>NUCLEOTIDE SEQUENCE [LARGE SCALE GENOMIC DNA]</scope>
    <source>
        <strain evidence="2">Alpha-2009</strain>
        <tissue evidence="2">Whole body</tissue>
    </source>
</reference>
<organism evidence="2 3">
    <name type="scientific">Cardiocondyla obscurior</name>
    <dbReference type="NCBI Taxonomy" id="286306"/>
    <lineage>
        <taxon>Eukaryota</taxon>
        <taxon>Metazoa</taxon>
        <taxon>Ecdysozoa</taxon>
        <taxon>Arthropoda</taxon>
        <taxon>Hexapoda</taxon>
        <taxon>Insecta</taxon>
        <taxon>Pterygota</taxon>
        <taxon>Neoptera</taxon>
        <taxon>Endopterygota</taxon>
        <taxon>Hymenoptera</taxon>
        <taxon>Apocrita</taxon>
        <taxon>Aculeata</taxon>
        <taxon>Formicoidea</taxon>
        <taxon>Formicidae</taxon>
        <taxon>Myrmicinae</taxon>
        <taxon>Cardiocondyla</taxon>
    </lineage>
</organism>
<accession>A0AAW2GPM9</accession>
<feature type="region of interest" description="Disordered" evidence="1">
    <location>
        <begin position="1"/>
        <end position="21"/>
    </location>
</feature>
<dbReference type="Proteomes" id="UP001430953">
    <property type="component" value="Unassembled WGS sequence"/>
</dbReference>
<evidence type="ECO:0000313" key="3">
    <source>
        <dbReference type="Proteomes" id="UP001430953"/>
    </source>
</evidence>
<gene>
    <name evidence="2" type="ORF">PUN28_004114</name>
</gene>
<dbReference type="AlphaFoldDB" id="A0AAW2GPM9"/>
<evidence type="ECO:0000256" key="1">
    <source>
        <dbReference type="SAM" id="MobiDB-lite"/>
    </source>
</evidence>
<comment type="caution">
    <text evidence="2">The sequence shown here is derived from an EMBL/GenBank/DDBJ whole genome shotgun (WGS) entry which is preliminary data.</text>
</comment>
<proteinExistence type="predicted"/>
<dbReference type="EMBL" id="JADYXP020000003">
    <property type="protein sequence ID" value="KAL0129210.1"/>
    <property type="molecule type" value="Genomic_DNA"/>
</dbReference>
<sequence length="916" mass="101595">MSRDTKAGYTDCQGHGTSPFPVAIRDELNEPERSVRPVSSFVSTICASDTDEGDYETSSEGMVLSRRNFGILGAQAKESLYVHFKGKTASLSKRPALDRNVSSIKREISDPPRELVENRLTRETTYVRDSLIVAAENLAQSKSLPILKNKIPDGISTDFTAADIALIPASSSARKRKMSTIIKKMESLISPYSSTNSLATDATINLRKEFLAKVTLNETRINRREMNWNSQDAIAVVNDEGTANVTNEDDLVDIARNSCPSVKSVYFSPDVSGPLPSVYEPGKLRIPQRVSNDVETLLKIEQELGPLRYRYSEIIGKARALSLGLDICHPNQPDAFARSVLSPSLSYYFPDCAETRLGRATSVIKNRSGLVDKTSPSSTFSVVGKPTPRGSRISWLNENGSNRRQEALSYIDDEPSRAFECHDGPRFSNRGRNSTSYLPAADSHTFRRENVLDDRSRNVCVSNSNFQPYREPKPVIEKATSARNGRYVREAVNSSSFFNGTEYSSHEYLNRTAENPRTSADNSFEIQRQKSLISIAEVADNNFPIVNERMANERSSKCSSGDPNATAAEFVERGSNYHKSFPSETEHIAKGDQISSSLALRSIDSDASSDHGIRVISTSACAPEIRFVSVNTELRTTVGKRYTNRANSPIQHLPVVSPTTTRPSNVFFNATMSSVFVQQVRTDSSREVTKIESPTKIHSVDAGNQDAPANVTGKRDFCVQKVDSRSAAEDLPRFSKLERNGENSTGEFGKTRYLLRPKEKITIVPIVLADGMSGSSGIADVDFAIPRYAIKTEPKLNYRIISFDGRKLREEQSSSSINDAGYRRDIADPVRLIEEPADEEHSRPGKTHYRRFSRHLYAKVNRLPSATNVTRNPKQSIQIPISNVVGGAREREFGERRVAKTIPGMTSTPEDFLCET</sequence>
<evidence type="ECO:0000313" key="2">
    <source>
        <dbReference type="EMBL" id="KAL0129210.1"/>
    </source>
</evidence>
<name>A0AAW2GPM9_9HYME</name>
<protein>
    <submittedName>
        <fullName evidence="2">Uncharacterized protein</fullName>
    </submittedName>
</protein>